<accession>A0A2S7RR50</accession>
<protein>
    <recommendedName>
        <fullName evidence="2">Rhamnogalacturonase A/B/Epimerase-like pectate lyase domain-containing protein</fullName>
    </recommendedName>
</protein>
<comment type="caution">
    <text evidence="3">The sequence shown here is derived from an EMBL/GenBank/DDBJ whole genome shotgun (WGS) entry which is preliminary data.</text>
</comment>
<dbReference type="Pfam" id="PF12708">
    <property type="entry name" value="Pect-lyase_RHGA_epim"/>
    <property type="match status" value="1"/>
</dbReference>
<dbReference type="Gene3D" id="2.160.20.10">
    <property type="entry name" value="Single-stranded right-handed beta-helix, Pectin lyase-like"/>
    <property type="match status" value="2"/>
</dbReference>
<gene>
    <name evidence="3" type="ORF">CUS89_11990</name>
</gene>
<dbReference type="InterPro" id="IPR024535">
    <property type="entry name" value="RHGA/B-epi-like_pectate_lyase"/>
</dbReference>
<evidence type="ECO:0000313" key="4">
    <source>
        <dbReference type="Proteomes" id="UP000237934"/>
    </source>
</evidence>
<dbReference type="AlphaFoldDB" id="A0A2S7RR50"/>
<reference evidence="3 4" key="1">
    <citation type="journal article" date="2018" name="Pathog. Dis.">
        <title>Whole-genome sequencing based characterization of antimicrobial resistance in Enterococcus.</title>
        <authorList>
            <person name="Tyson G."/>
        </authorList>
    </citation>
    <scope>NUCLEOTIDE SEQUENCE [LARGE SCALE GENOMIC DNA]</scope>
    <source>
        <strain evidence="3 4">CVM N55263</strain>
    </source>
</reference>
<evidence type="ECO:0000313" key="3">
    <source>
        <dbReference type="EMBL" id="PQF22082.1"/>
    </source>
</evidence>
<organism evidence="3 4">
    <name type="scientific">Enterococcus mundtii</name>
    <dbReference type="NCBI Taxonomy" id="53346"/>
    <lineage>
        <taxon>Bacteria</taxon>
        <taxon>Bacillati</taxon>
        <taxon>Bacillota</taxon>
        <taxon>Bacilli</taxon>
        <taxon>Lactobacillales</taxon>
        <taxon>Enterococcaceae</taxon>
        <taxon>Enterococcus</taxon>
    </lineage>
</organism>
<sequence length="582" mass="66910">MERQMNKRQLKMMLCFVVLFLTSIPANINAEAPNELESQKTFPVQHTEWLDATDATIFGEHALRRESLEDQSDQLQTIIDHTNSLTKQLYIPTGTYIINKNVVLRSGLKIKGEEENPTILKNETGQNVYLSDENYQTSHNIEIHSLFFDGVGIFTRLANNITINDNVFYHPVSLYPINLQTSNGATMQNNIFMRDHEHATPDTENRAIYIGGFSTVGRYEYMENVQITDNLFGLRINELEAIKSFSNPEIIKTINRLQSALESEQMSLEHNEQNYLSCGVNSYSNSKNVLIKDNFFQQMYENEDRYGVVGDHAIYLRGSQNVQVVGNHVRGLHNGPYGGFKFKSGRNITIMNNYLRNTGIIMYETPEFGLGDSFAQGQVAELSNWLVANNVFDFKEWQDKYAIGIEYNRHTGKDNVYNGVFIDNKFINYHNIPANRRRELLIMNQASEGFKGESTYVSGNTRDDTSDRQLNVEYWTSAEYEKMPKDWRSLIDSTLYDQYKETQIPIQDAFPVGRTVEIVLGEPYDPFDFVEQTHIEENDRPEITILNPEVLSKVGQHKLELMLSYPNGRTVRVVTNVTVLLH</sequence>
<evidence type="ECO:0000259" key="2">
    <source>
        <dbReference type="Pfam" id="PF12708"/>
    </source>
</evidence>
<dbReference type="InterPro" id="IPR011050">
    <property type="entry name" value="Pectin_lyase_fold/virulence"/>
</dbReference>
<feature type="chain" id="PRO_5038925191" description="Rhamnogalacturonase A/B/Epimerase-like pectate lyase domain-containing protein" evidence="1">
    <location>
        <begin position="31"/>
        <end position="582"/>
    </location>
</feature>
<dbReference type="InterPro" id="IPR012334">
    <property type="entry name" value="Pectin_lyas_fold"/>
</dbReference>
<dbReference type="Proteomes" id="UP000237934">
    <property type="component" value="Unassembled WGS sequence"/>
</dbReference>
<dbReference type="EMBL" id="PUAP01000035">
    <property type="protein sequence ID" value="PQF22082.1"/>
    <property type="molecule type" value="Genomic_DNA"/>
</dbReference>
<feature type="domain" description="Rhamnogalacturonase A/B/Epimerase-like pectate lyase" evidence="2">
    <location>
        <begin position="69"/>
        <end position="237"/>
    </location>
</feature>
<evidence type="ECO:0000256" key="1">
    <source>
        <dbReference type="SAM" id="SignalP"/>
    </source>
</evidence>
<proteinExistence type="predicted"/>
<name>A0A2S7RR50_ENTMU</name>
<keyword evidence="1" id="KW-0732">Signal</keyword>
<feature type="signal peptide" evidence="1">
    <location>
        <begin position="1"/>
        <end position="30"/>
    </location>
</feature>
<dbReference type="SUPFAM" id="SSF51126">
    <property type="entry name" value="Pectin lyase-like"/>
    <property type="match status" value="1"/>
</dbReference>